<dbReference type="Proteomes" id="UP001470230">
    <property type="component" value="Unassembled WGS sequence"/>
</dbReference>
<accession>A0ABR2H1P7</accession>
<gene>
    <name evidence="1" type="ORF">M9Y10_031770</name>
</gene>
<dbReference type="EMBL" id="JAPFFF010000051">
    <property type="protein sequence ID" value="KAK8839420.1"/>
    <property type="molecule type" value="Genomic_DNA"/>
</dbReference>
<protein>
    <submittedName>
        <fullName evidence="1">Uncharacterized protein</fullName>
    </submittedName>
</protein>
<keyword evidence="2" id="KW-1185">Reference proteome</keyword>
<proteinExistence type="predicted"/>
<organism evidence="1 2">
    <name type="scientific">Tritrichomonas musculus</name>
    <dbReference type="NCBI Taxonomy" id="1915356"/>
    <lineage>
        <taxon>Eukaryota</taxon>
        <taxon>Metamonada</taxon>
        <taxon>Parabasalia</taxon>
        <taxon>Tritrichomonadida</taxon>
        <taxon>Tritrichomonadidae</taxon>
        <taxon>Tritrichomonas</taxon>
    </lineage>
</organism>
<sequence>MYDLANIYIYEKVYENKIAKAIELLFKSFDQFLHSRILLGLAFIKKFGFQIEEIEKHVRELNSKKSKALLSSIFNFLDLLQSNAIFTNYHESYRDKYLRKFSSLSEFQKQKRINMNQKNAPDINSVFYEGFGIEI</sequence>
<evidence type="ECO:0000313" key="1">
    <source>
        <dbReference type="EMBL" id="KAK8839420.1"/>
    </source>
</evidence>
<comment type="caution">
    <text evidence="1">The sequence shown here is derived from an EMBL/GenBank/DDBJ whole genome shotgun (WGS) entry which is preliminary data.</text>
</comment>
<evidence type="ECO:0000313" key="2">
    <source>
        <dbReference type="Proteomes" id="UP001470230"/>
    </source>
</evidence>
<reference evidence="1 2" key="1">
    <citation type="submission" date="2024-04" db="EMBL/GenBank/DDBJ databases">
        <title>Tritrichomonas musculus Genome.</title>
        <authorList>
            <person name="Alves-Ferreira E."/>
            <person name="Grigg M."/>
            <person name="Lorenzi H."/>
            <person name="Galac M."/>
        </authorList>
    </citation>
    <scope>NUCLEOTIDE SEQUENCE [LARGE SCALE GENOMIC DNA]</scope>
    <source>
        <strain evidence="1 2">EAF2021</strain>
    </source>
</reference>
<name>A0ABR2H1P7_9EUKA</name>